<dbReference type="InterPro" id="IPR012440">
    <property type="entry name" value="DUF1641"/>
</dbReference>
<dbReference type="PANTHER" id="PTHR38433:SF1">
    <property type="entry name" value="DUF1641 DOMAIN-CONTAINING PROTEIN"/>
    <property type="match status" value="1"/>
</dbReference>
<accession>A0A1G6L4X6</accession>
<sequence length="168" mass="18678">MAKAITQIEPPRQDPGEERALSLEQLLQTVVQHQEALSVTMDILGELHRAGILEIAQGLLKNREEVGAIAINQLNQPEAHRMIKNGMAGLQWLGRIDPDQLHSVAQAAENGMEQALEARDGHKPIGLWELARQARDPEVRTSLGMLTRFLQGMGKAVRSQSEDRGERR</sequence>
<dbReference type="EMBL" id="FMZA01000007">
    <property type="protein sequence ID" value="SDC38173.1"/>
    <property type="molecule type" value="Genomic_DNA"/>
</dbReference>
<protein>
    <submittedName>
        <fullName evidence="1">Uncharacterized conserved protein YjgD, DUF1641 family</fullName>
    </submittedName>
</protein>
<dbReference type="Pfam" id="PF07849">
    <property type="entry name" value="DUF1641"/>
    <property type="match status" value="1"/>
</dbReference>
<dbReference type="PANTHER" id="PTHR38433">
    <property type="match status" value="1"/>
</dbReference>
<name>A0A1G6L4X6_9BACL</name>
<dbReference type="AlphaFoldDB" id="A0A1G6L4X6"/>
<dbReference type="OrthoDB" id="147801at2"/>
<keyword evidence="2" id="KW-1185">Reference proteome</keyword>
<dbReference type="STRING" id="1236220.SAMN04488112_10746"/>
<gene>
    <name evidence="1" type="ORF">SAMN04488112_10746</name>
</gene>
<reference evidence="1 2" key="1">
    <citation type="submission" date="2016-10" db="EMBL/GenBank/DDBJ databases">
        <authorList>
            <person name="de Groot N.N."/>
        </authorList>
    </citation>
    <scope>NUCLEOTIDE SEQUENCE [LARGE SCALE GENOMIC DNA]</scope>
    <source>
        <strain evidence="1 2">DSM 45514</strain>
    </source>
</reference>
<evidence type="ECO:0000313" key="2">
    <source>
        <dbReference type="Proteomes" id="UP000199387"/>
    </source>
</evidence>
<dbReference type="RefSeq" id="WP_091567955.1">
    <property type="nucleotide sequence ID" value="NZ_FMZA01000007.1"/>
</dbReference>
<evidence type="ECO:0000313" key="1">
    <source>
        <dbReference type="EMBL" id="SDC38173.1"/>
    </source>
</evidence>
<organism evidence="1 2">
    <name type="scientific">Melghirimyces thermohalophilus</name>
    <dbReference type="NCBI Taxonomy" id="1236220"/>
    <lineage>
        <taxon>Bacteria</taxon>
        <taxon>Bacillati</taxon>
        <taxon>Bacillota</taxon>
        <taxon>Bacilli</taxon>
        <taxon>Bacillales</taxon>
        <taxon>Thermoactinomycetaceae</taxon>
        <taxon>Melghirimyces</taxon>
    </lineage>
</organism>
<proteinExistence type="predicted"/>
<dbReference type="Proteomes" id="UP000199387">
    <property type="component" value="Unassembled WGS sequence"/>
</dbReference>